<reference evidence="1 2" key="1">
    <citation type="submission" date="2024-09" db="EMBL/GenBank/DDBJ databases">
        <title>Chromosome-scale assembly of Riccia fluitans.</title>
        <authorList>
            <person name="Paukszto L."/>
            <person name="Sawicki J."/>
            <person name="Karawczyk K."/>
            <person name="Piernik-Szablinska J."/>
            <person name="Szczecinska M."/>
            <person name="Mazdziarz M."/>
        </authorList>
    </citation>
    <scope>NUCLEOTIDE SEQUENCE [LARGE SCALE GENOMIC DNA]</scope>
    <source>
        <strain evidence="1">Rf_01</strain>
        <tissue evidence="1">Aerial parts of the thallus</tissue>
    </source>
</reference>
<organism evidence="1 2">
    <name type="scientific">Riccia fluitans</name>
    <dbReference type="NCBI Taxonomy" id="41844"/>
    <lineage>
        <taxon>Eukaryota</taxon>
        <taxon>Viridiplantae</taxon>
        <taxon>Streptophyta</taxon>
        <taxon>Embryophyta</taxon>
        <taxon>Marchantiophyta</taxon>
        <taxon>Marchantiopsida</taxon>
        <taxon>Marchantiidae</taxon>
        <taxon>Marchantiales</taxon>
        <taxon>Ricciaceae</taxon>
        <taxon>Riccia</taxon>
    </lineage>
</organism>
<dbReference type="Proteomes" id="UP001605036">
    <property type="component" value="Unassembled WGS sequence"/>
</dbReference>
<name>A0ABD1YKM3_9MARC</name>
<proteinExistence type="predicted"/>
<evidence type="ECO:0000313" key="2">
    <source>
        <dbReference type="Proteomes" id="UP001605036"/>
    </source>
</evidence>
<evidence type="ECO:0000313" key="1">
    <source>
        <dbReference type="EMBL" id="KAL2631338.1"/>
    </source>
</evidence>
<dbReference type="EMBL" id="JBHFFA010000004">
    <property type="protein sequence ID" value="KAL2631338.1"/>
    <property type="molecule type" value="Genomic_DNA"/>
</dbReference>
<comment type="caution">
    <text evidence="1">The sequence shown here is derived from an EMBL/GenBank/DDBJ whole genome shotgun (WGS) entry which is preliminary data.</text>
</comment>
<protein>
    <submittedName>
        <fullName evidence="1">Uncharacterized protein</fullName>
    </submittedName>
</protein>
<gene>
    <name evidence="1" type="ORF">R1flu_016024</name>
</gene>
<accession>A0ABD1YKM3</accession>
<keyword evidence="2" id="KW-1185">Reference proteome</keyword>
<sequence>MFEFHQLSRSPLLPPAPLDVTAGICLGDEISPPVTNVWCHCLDLRTVVTAIFRRVHIAAPYCPSMLHNGFECC</sequence>
<dbReference type="AlphaFoldDB" id="A0ABD1YKM3"/>